<feature type="transmembrane region" description="Helical" evidence="1">
    <location>
        <begin position="35"/>
        <end position="58"/>
    </location>
</feature>
<accession>A0ABS5E705</accession>
<gene>
    <name evidence="2" type="ORF">KB213_06180</name>
</gene>
<dbReference type="EMBL" id="JAGRQH010000003">
    <property type="protein sequence ID" value="MBR0559641.1"/>
    <property type="molecule type" value="Genomic_DNA"/>
</dbReference>
<keyword evidence="1" id="KW-0812">Transmembrane</keyword>
<protein>
    <submittedName>
        <fullName evidence="2">Uncharacterized protein</fullName>
    </submittedName>
</protein>
<keyword evidence="1" id="KW-0472">Membrane</keyword>
<dbReference type="RefSeq" id="WP_211681310.1">
    <property type="nucleotide sequence ID" value="NZ_JAGRQH010000003.1"/>
</dbReference>
<evidence type="ECO:0000313" key="3">
    <source>
        <dbReference type="Proteomes" id="UP000677812"/>
    </source>
</evidence>
<proteinExistence type="predicted"/>
<organism evidence="2 3">
    <name type="scientific">Neokomagataea anthophila</name>
    <dbReference type="NCBI Taxonomy" id="2826925"/>
    <lineage>
        <taxon>Bacteria</taxon>
        <taxon>Pseudomonadati</taxon>
        <taxon>Pseudomonadota</taxon>
        <taxon>Alphaproteobacteria</taxon>
        <taxon>Acetobacterales</taxon>
        <taxon>Acetobacteraceae</taxon>
        <taxon>Neokomagataea</taxon>
    </lineage>
</organism>
<comment type="caution">
    <text evidence="2">The sequence shown here is derived from an EMBL/GenBank/DDBJ whole genome shotgun (WGS) entry which is preliminary data.</text>
</comment>
<keyword evidence="1" id="KW-1133">Transmembrane helix</keyword>
<sequence length="238" mass="28046">MTEIVKDTPNKTGINLKYFSNLYPFRILKTFKSRIILLIILSTFPSSFISVLIEINYYKQNKYESSIESKKKSDEIFEKIHSSIIDVEKISDFFNQKTMDPSQIYNISDFLNEIENKKYCIIIINNLDYQNSCLDNIKLYLNQGDFLKIIQENTKIFILHKNKKIFLRLDIGDFLYKNNNISYQIASKINPIKISQNITPQIASRISNDIDNDIIYDEIEFNQKTISIKKKQNYIGLF</sequence>
<evidence type="ECO:0000256" key="1">
    <source>
        <dbReference type="SAM" id="Phobius"/>
    </source>
</evidence>
<dbReference type="Proteomes" id="UP000677812">
    <property type="component" value="Unassembled WGS sequence"/>
</dbReference>
<reference evidence="2 3" key="1">
    <citation type="submission" date="2021-04" db="EMBL/GenBank/DDBJ databases">
        <title>The complete genome sequence of Neokomagataea sp. TBRC 2177.</title>
        <authorList>
            <person name="Charoenyingcharoen P."/>
            <person name="Yukphan P."/>
        </authorList>
    </citation>
    <scope>NUCLEOTIDE SEQUENCE [LARGE SCALE GENOMIC DNA]</scope>
    <source>
        <strain evidence="2 3">TBRC 2177</strain>
    </source>
</reference>
<name>A0ABS5E705_9PROT</name>
<keyword evidence="3" id="KW-1185">Reference proteome</keyword>
<evidence type="ECO:0000313" key="2">
    <source>
        <dbReference type="EMBL" id="MBR0559641.1"/>
    </source>
</evidence>